<name>A0AAV7HE49_DENCH</name>
<sequence length="77" mass="8255">MRPGSLAATGSMCPEPVAKTLAFFPSYPSKIGFPFWSVIYVVVMIAEIIAATDHVGWLFLSRAARPATCGVAIEQPL</sequence>
<dbReference type="AlphaFoldDB" id="A0AAV7HE49"/>
<organism evidence="2 3">
    <name type="scientific">Dendrobium chrysotoxum</name>
    <name type="common">Orchid</name>
    <dbReference type="NCBI Taxonomy" id="161865"/>
    <lineage>
        <taxon>Eukaryota</taxon>
        <taxon>Viridiplantae</taxon>
        <taxon>Streptophyta</taxon>
        <taxon>Embryophyta</taxon>
        <taxon>Tracheophyta</taxon>
        <taxon>Spermatophyta</taxon>
        <taxon>Magnoliopsida</taxon>
        <taxon>Liliopsida</taxon>
        <taxon>Asparagales</taxon>
        <taxon>Orchidaceae</taxon>
        <taxon>Epidendroideae</taxon>
        <taxon>Malaxideae</taxon>
        <taxon>Dendrobiinae</taxon>
        <taxon>Dendrobium</taxon>
    </lineage>
</organism>
<reference evidence="2 3" key="1">
    <citation type="journal article" date="2021" name="Hortic Res">
        <title>Chromosome-scale assembly of the Dendrobium chrysotoxum genome enhances the understanding of orchid evolution.</title>
        <authorList>
            <person name="Zhang Y."/>
            <person name="Zhang G.Q."/>
            <person name="Zhang D."/>
            <person name="Liu X.D."/>
            <person name="Xu X.Y."/>
            <person name="Sun W.H."/>
            <person name="Yu X."/>
            <person name="Zhu X."/>
            <person name="Wang Z.W."/>
            <person name="Zhao X."/>
            <person name="Zhong W.Y."/>
            <person name="Chen H."/>
            <person name="Yin W.L."/>
            <person name="Huang T."/>
            <person name="Niu S.C."/>
            <person name="Liu Z.J."/>
        </authorList>
    </citation>
    <scope>NUCLEOTIDE SEQUENCE [LARGE SCALE GENOMIC DNA]</scope>
    <source>
        <strain evidence="2">Lindl</strain>
    </source>
</reference>
<keyword evidence="1" id="KW-0812">Transmembrane</keyword>
<dbReference type="EMBL" id="JAGFBR010000006">
    <property type="protein sequence ID" value="KAH0465723.1"/>
    <property type="molecule type" value="Genomic_DNA"/>
</dbReference>
<evidence type="ECO:0000313" key="3">
    <source>
        <dbReference type="Proteomes" id="UP000775213"/>
    </source>
</evidence>
<keyword evidence="1" id="KW-1133">Transmembrane helix</keyword>
<accession>A0AAV7HE49</accession>
<keyword evidence="1" id="KW-0472">Membrane</keyword>
<gene>
    <name evidence="2" type="ORF">IEQ34_005826</name>
</gene>
<dbReference type="Proteomes" id="UP000775213">
    <property type="component" value="Unassembled WGS sequence"/>
</dbReference>
<proteinExistence type="predicted"/>
<comment type="caution">
    <text evidence="2">The sequence shown here is derived from an EMBL/GenBank/DDBJ whole genome shotgun (WGS) entry which is preliminary data.</text>
</comment>
<feature type="transmembrane region" description="Helical" evidence="1">
    <location>
        <begin position="33"/>
        <end position="52"/>
    </location>
</feature>
<protein>
    <submittedName>
        <fullName evidence="2">Uncharacterized protein</fullName>
    </submittedName>
</protein>
<evidence type="ECO:0000313" key="2">
    <source>
        <dbReference type="EMBL" id="KAH0465723.1"/>
    </source>
</evidence>
<keyword evidence="3" id="KW-1185">Reference proteome</keyword>
<evidence type="ECO:0000256" key="1">
    <source>
        <dbReference type="SAM" id="Phobius"/>
    </source>
</evidence>